<evidence type="ECO:0000256" key="1">
    <source>
        <dbReference type="ARBA" id="ARBA00023054"/>
    </source>
</evidence>
<feature type="compositionally biased region" description="Acidic residues" evidence="3">
    <location>
        <begin position="502"/>
        <end position="513"/>
    </location>
</feature>
<dbReference type="InterPro" id="IPR049258">
    <property type="entry name" value="ODAD1_CC"/>
</dbReference>
<reference evidence="6" key="1">
    <citation type="submission" date="2025-08" db="UniProtKB">
        <authorList>
            <consortium name="RefSeq"/>
        </authorList>
    </citation>
    <scope>IDENTIFICATION</scope>
    <source>
        <tissue evidence="6">Tentacle</tissue>
    </source>
</reference>
<name>A0A6P8J9D0_ACTTE</name>
<dbReference type="PANTHER" id="PTHR46518:SF1">
    <property type="entry name" value="OUTER DYNEIN ARM-DOCKING COMPLEX SUBUNIT 3"/>
    <property type="match status" value="1"/>
</dbReference>
<keyword evidence="1 2" id="KW-0175">Coiled coil</keyword>
<dbReference type="RefSeq" id="XP_031574363.1">
    <property type="nucleotide sequence ID" value="XM_031718503.1"/>
</dbReference>
<protein>
    <submittedName>
        <fullName evidence="6">Coiled-coil domain-containing protein 151-like</fullName>
    </submittedName>
</protein>
<dbReference type="GeneID" id="116308129"/>
<evidence type="ECO:0000313" key="5">
    <source>
        <dbReference type="Proteomes" id="UP000515163"/>
    </source>
</evidence>
<dbReference type="GO" id="GO:0003341">
    <property type="term" value="P:cilium movement"/>
    <property type="evidence" value="ECO:0007669"/>
    <property type="project" value="InterPro"/>
</dbReference>
<dbReference type="PANTHER" id="PTHR46518">
    <property type="entry name" value="COILED-COIL DOMAIN-CONTAINING PROTEIN 151"/>
    <property type="match status" value="1"/>
</dbReference>
<evidence type="ECO:0000259" key="4">
    <source>
        <dbReference type="Pfam" id="PF21773"/>
    </source>
</evidence>
<dbReference type="GO" id="GO:0036158">
    <property type="term" value="P:outer dynein arm assembly"/>
    <property type="evidence" value="ECO:0007669"/>
    <property type="project" value="InterPro"/>
</dbReference>
<feature type="coiled-coil region" evidence="2">
    <location>
        <begin position="39"/>
        <end position="66"/>
    </location>
</feature>
<organism evidence="5 6">
    <name type="scientific">Actinia tenebrosa</name>
    <name type="common">Australian red waratah sea anemone</name>
    <dbReference type="NCBI Taxonomy" id="6105"/>
    <lineage>
        <taxon>Eukaryota</taxon>
        <taxon>Metazoa</taxon>
        <taxon>Cnidaria</taxon>
        <taxon>Anthozoa</taxon>
        <taxon>Hexacorallia</taxon>
        <taxon>Actiniaria</taxon>
        <taxon>Actiniidae</taxon>
        <taxon>Actinia</taxon>
    </lineage>
</organism>
<dbReference type="Pfam" id="PF21773">
    <property type="entry name" value="ODAD1_CC"/>
    <property type="match status" value="1"/>
</dbReference>
<evidence type="ECO:0000256" key="3">
    <source>
        <dbReference type="SAM" id="MobiDB-lite"/>
    </source>
</evidence>
<feature type="compositionally biased region" description="Basic residues" evidence="3">
    <location>
        <begin position="532"/>
        <end position="546"/>
    </location>
</feature>
<sequence length="546" mass="63041">MLHEGGTTRITDEIDELRRKLALLDGDRKAYYESSQWTMKKNKENIQKLRKKNKDLRLDLAKKKAGDEKVIDDAFKARDPQRHCAMRGMSGRAAISKLDQQVCEGIKKLNALKHTRTTKEKKLFELQTEYDQMVKDAEEAVNTDAGESADAQKLRMVENSLDKMNLKLSEAKRIRTTYDQIFECLKEECLSWPNKLDQKEAELKAAMDELEELKASNNDAQLAREAAKAELAKLEQSVYEAKKEREAALAEYKKQAEEKKEQAEKVEKRLQRTSLQQDDLNDQRAALSGEEQERKITTYEEAMNKIKDATGVSDIKEVVQRFLAQGDTQKHLMQLKSDNEKMLVRLKEEKEKQRIEYEEMKYSGEARLSSGQRMLEEFQQRLEEELAKCGESEKRQIHVSRTLVNVKAGIEHLADKLQHLKAPKGQVPQAQLSPTSDEYILDLLGTCEQKLLKLTDELGGKDIADVMKEMEDLEFRSSMEGKLPQYNTRVKLPVVTERMTTYEDDEESGEDEDVLSRNAIKRYSQQLVDSKTKKHKARKSKRKTKQ</sequence>
<keyword evidence="5" id="KW-1185">Reference proteome</keyword>
<feature type="region of interest" description="Disordered" evidence="3">
    <location>
        <begin position="263"/>
        <end position="293"/>
    </location>
</feature>
<dbReference type="GO" id="GO:0036064">
    <property type="term" value="C:ciliary basal body"/>
    <property type="evidence" value="ECO:0007669"/>
    <property type="project" value="TreeGrafter"/>
</dbReference>
<dbReference type="InParanoid" id="A0A6P8J9D0"/>
<gene>
    <name evidence="6" type="primary">LOC116308129</name>
</gene>
<feature type="domain" description="ODAD1 central coiled coil region" evidence="4">
    <location>
        <begin position="153"/>
        <end position="418"/>
    </location>
</feature>
<dbReference type="FunCoup" id="A0A6P8J9D0">
    <property type="interactions" value="248"/>
</dbReference>
<dbReference type="Proteomes" id="UP000515163">
    <property type="component" value="Unplaced"/>
</dbReference>
<proteinExistence type="predicted"/>
<dbReference type="GO" id="GO:0097542">
    <property type="term" value="C:ciliary tip"/>
    <property type="evidence" value="ECO:0007669"/>
    <property type="project" value="TreeGrafter"/>
</dbReference>
<dbReference type="InterPro" id="IPR033192">
    <property type="entry name" value="ODAD3"/>
</dbReference>
<dbReference type="AlphaFoldDB" id="A0A6P8J9D0"/>
<dbReference type="GO" id="GO:0035253">
    <property type="term" value="C:ciliary rootlet"/>
    <property type="evidence" value="ECO:0007669"/>
    <property type="project" value="TreeGrafter"/>
</dbReference>
<dbReference type="OrthoDB" id="10255247at2759"/>
<evidence type="ECO:0000313" key="6">
    <source>
        <dbReference type="RefSeq" id="XP_031574363.1"/>
    </source>
</evidence>
<dbReference type="KEGG" id="aten:116308129"/>
<accession>A0A6P8J9D0</accession>
<evidence type="ECO:0000256" key="2">
    <source>
        <dbReference type="SAM" id="Coils"/>
    </source>
</evidence>
<feature type="region of interest" description="Disordered" evidence="3">
    <location>
        <begin position="500"/>
        <end position="546"/>
    </location>
</feature>